<evidence type="ECO:0000313" key="4">
    <source>
        <dbReference type="EMBL" id="GKV02881.1"/>
    </source>
</evidence>
<proteinExistence type="predicted"/>
<dbReference type="InterPro" id="IPR011043">
    <property type="entry name" value="Gal_Oxase/kelch_b-propeller"/>
</dbReference>
<accession>A0AAV5IW71</accession>
<dbReference type="Pfam" id="PF07734">
    <property type="entry name" value="FBA_1"/>
    <property type="match status" value="1"/>
</dbReference>
<dbReference type="InterPro" id="IPR050796">
    <property type="entry name" value="SCF_F-box_component"/>
</dbReference>
<evidence type="ECO:0000256" key="1">
    <source>
        <dbReference type="SAM" id="MobiDB-lite"/>
    </source>
</evidence>
<reference evidence="4 5" key="1">
    <citation type="journal article" date="2021" name="Commun. Biol.">
        <title>The genome of Shorea leprosula (Dipterocarpaceae) highlights the ecological relevance of drought in aseasonal tropical rainforests.</title>
        <authorList>
            <person name="Ng K.K.S."/>
            <person name="Kobayashi M.J."/>
            <person name="Fawcett J.A."/>
            <person name="Hatakeyama M."/>
            <person name="Paape T."/>
            <person name="Ng C.H."/>
            <person name="Ang C.C."/>
            <person name="Tnah L.H."/>
            <person name="Lee C.T."/>
            <person name="Nishiyama T."/>
            <person name="Sese J."/>
            <person name="O'Brien M.J."/>
            <person name="Copetti D."/>
            <person name="Mohd Noor M.I."/>
            <person name="Ong R.C."/>
            <person name="Putra M."/>
            <person name="Sireger I.Z."/>
            <person name="Indrioko S."/>
            <person name="Kosugi Y."/>
            <person name="Izuno A."/>
            <person name="Isagi Y."/>
            <person name="Lee S.L."/>
            <person name="Shimizu K.K."/>
        </authorList>
    </citation>
    <scope>NUCLEOTIDE SEQUENCE [LARGE SCALE GENOMIC DNA]</scope>
    <source>
        <strain evidence="4">214</strain>
    </source>
</reference>
<dbReference type="Gene3D" id="1.20.1280.50">
    <property type="match status" value="1"/>
</dbReference>
<dbReference type="Pfam" id="PF00646">
    <property type="entry name" value="F-box"/>
    <property type="match status" value="1"/>
</dbReference>
<dbReference type="NCBIfam" id="TIGR01640">
    <property type="entry name" value="F_box_assoc_1"/>
    <property type="match status" value="1"/>
</dbReference>
<evidence type="ECO:0008006" key="6">
    <source>
        <dbReference type="Google" id="ProtNLM"/>
    </source>
</evidence>
<dbReference type="AlphaFoldDB" id="A0AAV5IW71"/>
<feature type="domain" description="F-box associated beta-propeller type 1" evidence="3">
    <location>
        <begin position="127"/>
        <end position="353"/>
    </location>
</feature>
<dbReference type="InterPro" id="IPR006527">
    <property type="entry name" value="F-box-assoc_dom_typ1"/>
</dbReference>
<protein>
    <recommendedName>
        <fullName evidence="6">F-box domain-containing protein</fullName>
    </recommendedName>
</protein>
<name>A0AAV5IW71_9ROSI</name>
<dbReference type="SUPFAM" id="SSF81383">
    <property type="entry name" value="F-box domain"/>
    <property type="match status" value="1"/>
</dbReference>
<dbReference type="InterPro" id="IPR036047">
    <property type="entry name" value="F-box-like_dom_sf"/>
</dbReference>
<dbReference type="PANTHER" id="PTHR31672">
    <property type="entry name" value="BNACNNG10540D PROTEIN"/>
    <property type="match status" value="1"/>
</dbReference>
<dbReference type="InterPro" id="IPR017451">
    <property type="entry name" value="F-box-assoc_interact_dom"/>
</dbReference>
<dbReference type="PANTHER" id="PTHR31672:SF13">
    <property type="entry name" value="F-BOX PROTEIN CPR30-LIKE"/>
    <property type="match status" value="1"/>
</dbReference>
<sequence length="389" mass="44951">MENAEPEEPQKKRPHLDHVETARNSTFQINNKSGMGKKMCPDLSRDILWDILFRLPFKSLVRFKCVSKTWDCAINDPWFVKSHHQKQSTKANNKIVITKGRRLFLADIESLDVEEFIDFPSELQLQGSCNGLICLTDRSESEIILWNLLTEDPKHIKPVSLQQDRLRYSYQGSVYGFGYDSSNDDYKVVRFSTFFYISRGITPNAWVYSLRKNAWKEIEIPPTFDFIRARNGVFTCGALHWLGESFLEDQKFIFAVDLETDIFRKVPLPDSLVGLRTSLNIGVLGGCLSVTSLLPQHGVWVMEHYMLKESWTNLFSILAYKIARPISYSRDARKVLLQEEGNMPYWYDLERQNFSQLGICGLGWGYCVVENYLETLVPASGYGRNYTDL</sequence>
<feature type="domain" description="F-box" evidence="2">
    <location>
        <begin position="42"/>
        <end position="79"/>
    </location>
</feature>
<comment type="caution">
    <text evidence="4">The sequence shown here is derived from an EMBL/GenBank/DDBJ whole genome shotgun (WGS) entry which is preliminary data.</text>
</comment>
<organism evidence="4 5">
    <name type="scientific">Rubroshorea leprosula</name>
    <dbReference type="NCBI Taxonomy" id="152421"/>
    <lineage>
        <taxon>Eukaryota</taxon>
        <taxon>Viridiplantae</taxon>
        <taxon>Streptophyta</taxon>
        <taxon>Embryophyta</taxon>
        <taxon>Tracheophyta</taxon>
        <taxon>Spermatophyta</taxon>
        <taxon>Magnoliopsida</taxon>
        <taxon>eudicotyledons</taxon>
        <taxon>Gunneridae</taxon>
        <taxon>Pentapetalae</taxon>
        <taxon>rosids</taxon>
        <taxon>malvids</taxon>
        <taxon>Malvales</taxon>
        <taxon>Dipterocarpaceae</taxon>
        <taxon>Rubroshorea</taxon>
    </lineage>
</organism>
<dbReference type="Proteomes" id="UP001054252">
    <property type="component" value="Unassembled WGS sequence"/>
</dbReference>
<feature type="compositionally biased region" description="Basic and acidic residues" evidence="1">
    <location>
        <begin position="8"/>
        <end position="21"/>
    </location>
</feature>
<feature type="region of interest" description="Disordered" evidence="1">
    <location>
        <begin position="1"/>
        <end position="24"/>
    </location>
</feature>
<evidence type="ECO:0000259" key="3">
    <source>
        <dbReference type="Pfam" id="PF07734"/>
    </source>
</evidence>
<keyword evidence="5" id="KW-1185">Reference proteome</keyword>
<evidence type="ECO:0000313" key="5">
    <source>
        <dbReference type="Proteomes" id="UP001054252"/>
    </source>
</evidence>
<gene>
    <name evidence="4" type="ORF">SLEP1_g15262</name>
</gene>
<dbReference type="SUPFAM" id="SSF50965">
    <property type="entry name" value="Galactose oxidase, central domain"/>
    <property type="match status" value="1"/>
</dbReference>
<dbReference type="InterPro" id="IPR001810">
    <property type="entry name" value="F-box_dom"/>
</dbReference>
<dbReference type="EMBL" id="BPVZ01000019">
    <property type="protein sequence ID" value="GKV02881.1"/>
    <property type="molecule type" value="Genomic_DNA"/>
</dbReference>
<evidence type="ECO:0000259" key="2">
    <source>
        <dbReference type="Pfam" id="PF00646"/>
    </source>
</evidence>